<keyword evidence="1" id="KW-0472">Membrane</keyword>
<keyword evidence="1" id="KW-1133">Transmembrane helix</keyword>
<feature type="transmembrane region" description="Helical" evidence="1">
    <location>
        <begin position="12"/>
        <end position="30"/>
    </location>
</feature>
<dbReference type="EMBL" id="ABCA03000039">
    <property type="protein sequence ID" value="EDS01304.1"/>
    <property type="molecule type" value="Genomic_DNA"/>
</dbReference>
<proteinExistence type="predicted"/>
<reference evidence="2" key="2">
    <citation type="submission" date="2014-06" db="EMBL/GenBank/DDBJ databases">
        <title>Draft genome sequence of Eubacterium siraeum (DSM 15702).</title>
        <authorList>
            <person name="Sudarsanam P."/>
            <person name="Ley R."/>
            <person name="Guruge J."/>
            <person name="Turnbaugh P.J."/>
            <person name="Mahowald M."/>
            <person name="Liep D."/>
            <person name="Gordon J."/>
        </authorList>
    </citation>
    <scope>NUCLEOTIDE SEQUENCE</scope>
    <source>
        <strain evidence="2">DSM 15702</strain>
    </source>
</reference>
<dbReference type="AlphaFoldDB" id="B0MLY2"/>
<name>B0MLY2_9FIRM</name>
<evidence type="ECO:0000256" key="1">
    <source>
        <dbReference type="SAM" id="Phobius"/>
    </source>
</evidence>
<reference evidence="2" key="1">
    <citation type="submission" date="2007-10" db="EMBL/GenBank/DDBJ databases">
        <authorList>
            <person name="Fulton L."/>
            <person name="Clifton S."/>
            <person name="Fulton B."/>
            <person name="Xu J."/>
            <person name="Minx P."/>
            <person name="Pepin K.H."/>
            <person name="Johnson M."/>
            <person name="Thiruvilangam P."/>
            <person name="Bhonagiri V."/>
            <person name="Nash W.E."/>
            <person name="Mardis E.R."/>
            <person name="Wilson R.K."/>
        </authorList>
    </citation>
    <scope>NUCLEOTIDE SEQUENCE [LARGE SCALE GENOMIC DNA]</scope>
    <source>
        <strain evidence="2">DSM 15702</strain>
    </source>
</reference>
<comment type="caution">
    <text evidence="2">The sequence shown here is derived from an EMBL/GenBank/DDBJ whole genome shotgun (WGS) entry which is preliminary data.</text>
</comment>
<sequence>MENRYSLYDITSLILTIFTQYIITELFPIVKRDFIQKIKCFFM</sequence>
<keyword evidence="3" id="KW-1185">Reference proteome</keyword>
<gene>
    <name evidence="2" type="ORF">EUBSIR_00830</name>
</gene>
<evidence type="ECO:0000313" key="3">
    <source>
        <dbReference type="Proteomes" id="UP000005326"/>
    </source>
</evidence>
<evidence type="ECO:0000313" key="2">
    <source>
        <dbReference type="EMBL" id="EDS01304.1"/>
    </source>
</evidence>
<dbReference type="Proteomes" id="UP000005326">
    <property type="component" value="Unassembled WGS sequence"/>
</dbReference>
<accession>B0MLY2</accession>
<protein>
    <submittedName>
        <fullName evidence="2">Uncharacterized protein</fullName>
    </submittedName>
</protein>
<organism evidence="2 3">
    <name type="scientific">[Eubacterium] siraeum DSM 15702</name>
    <dbReference type="NCBI Taxonomy" id="428128"/>
    <lineage>
        <taxon>Bacteria</taxon>
        <taxon>Bacillati</taxon>
        <taxon>Bacillota</taxon>
        <taxon>Clostridia</taxon>
        <taxon>Eubacteriales</taxon>
        <taxon>Oscillospiraceae</taxon>
        <taxon>Oscillospiraceae incertae sedis</taxon>
    </lineage>
</organism>
<keyword evidence="1" id="KW-0812">Transmembrane</keyword>